<evidence type="ECO:0000259" key="4">
    <source>
        <dbReference type="PROSITE" id="PS50961"/>
    </source>
</evidence>
<evidence type="ECO:0000313" key="6">
    <source>
        <dbReference type="EMBL" id="CAK9062542.1"/>
    </source>
</evidence>
<feature type="compositionally biased region" description="Basic and acidic residues" evidence="3">
    <location>
        <begin position="142"/>
        <end position="190"/>
    </location>
</feature>
<comment type="caution">
    <text evidence="6">The sequence shown here is derived from an EMBL/GenBank/DDBJ whole genome shotgun (WGS) entry which is preliminary data.</text>
</comment>
<dbReference type="InterPro" id="IPR006630">
    <property type="entry name" value="La_HTH"/>
</dbReference>
<reference evidence="6 7" key="1">
    <citation type="submission" date="2024-02" db="EMBL/GenBank/DDBJ databases">
        <authorList>
            <person name="Chen Y."/>
            <person name="Shah S."/>
            <person name="Dougan E. K."/>
            <person name="Thang M."/>
            <person name="Chan C."/>
        </authorList>
    </citation>
    <scope>NUCLEOTIDE SEQUENCE [LARGE SCALE GENOMIC DNA]</scope>
</reference>
<evidence type="ECO:0000256" key="1">
    <source>
        <dbReference type="ARBA" id="ARBA00022884"/>
    </source>
</evidence>
<evidence type="ECO:0000313" key="7">
    <source>
        <dbReference type="Proteomes" id="UP001642484"/>
    </source>
</evidence>
<dbReference type="EMBL" id="CAXAMN010011447">
    <property type="protein sequence ID" value="CAK9035297.1"/>
    <property type="molecule type" value="Genomic_DNA"/>
</dbReference>
<feature type="compositionally biased region" description="Acidic residues" evidence="3">
    <location>
        <begin position="242"/>
        <end position="253"/>
    </location>
</feature>
<dbReference type="Proteomes" id="UP001642484">
    <property type="component" value="Unassembled WGS sequence"/>
</dbReference>
<proteinExistence type="predicted"/>
<accession>A0ABP0NHE8</accession>
<dbReference type="InterPro" id="IPR036390">
    <property type="entry name" value="WH_DNA-bd_sf"/>
</dbReference>
<sequence>MATAVSEQDKLCIKDLSKIRRQVEFYFSDRNLSRDWQLRAAADGVWLSATWILQCPKLRREGVSLPELIDALQESDQLVFDDEALRVRRKEELGDWPCLRLPSRPGGTVLLLRRNMQDLDSPQGDSVSRSSQSSTCAEQELESCKEVEMQESSTRADKAPQDCGEAKPPQEEMRTEKDHDQAVEVDDTLRSEGLGELSELQDADANDTREEVQDNNAGSAQDHDNDENHAIEPGGGSQWQVPEEDRDNEEETAEELLLCSGRKDHDKQVKTVEGLRTLARSALRGLEIPKEAICGMSEPNSFAEIVVALHPFPGDSKLDAIAPPGWIGRSLFGAQRAKALRLLPKRVRRELLEGPNGKGRAN</sequence>
<gene>
    <name evidence="5" type="ORF">CCMP2556_LOCUS19840</name>
    <name evidence="6" type="ORF">CCMP2556_LOCUS30749</name>
</gene>
<dbReference type="PROSITE" id="PS50961">
    <property type="entry name" value="HTH_LA"/>
    <property type="match status" value="1"/>
</dbReference>
<feature type="region of interest" description="Disordered" evidence="3">
    <location>
        <begin position="119"/>
        <end position="253"/>
    </location>
</feature>
<feature type="compositionally biased region" description="Low complexity" evidence="3">
    <location>
        <begin position="120"/>
        <end position="134"/>
    </location>
</feature>
<feature type="domain" description="HTH La-type RNA-binding" evidence="4">
    <location>
        <begin position="9"/>
        <end position="97"/>
    </location>
</feature>
<dbReference type="InterPro" id="IPR036388">
    <property type="entry name" value="WH-like_DNA-bd_sf"/>
</dbReference>
<evidence type="ECO:0000256" key="3">
    <source>
        <dbReference type="SAM" id="MobiDB-lite"/>
    </source>
</evidence>
<evidence type="ECO:0000313" key="5">
    <source>
        <dbReference type="EMBL" id="CAK9035297.1"/>
    </source>
</evidence>
<dbReference type="SMART" id="SM00715">
    <property type="entry name" value="LA"/>
    <property type="match status" value="1"/>
</dbReference>
<feature type="compositionally biased region" description="Basic and acidic residues" evidence="3">
    <location>
        <begin position="221"/>
        <end position="230"/>
    </location>
</feature>
<organism evidence="6 7">
    <name type="scientific">Durusdinium trenchii</name>
    <dbReference type="NCBI Taxonomy" id="1381693"/>
    <lineage>
        <taxon>Eukaryota</taxon>
        <taxon>Sar</taxon>
        <taxon>Alveolata</taxon>
        <taxon>Dinophyceae</taxon>
        <taxon>Suessiales</taxon>
        <taxon>Symbiodiniaceae</taxon>
        <taxon>Durusdinium</taxon>
    </lineage>
</organism>
<evidence type="ECO:0000256" key="2">
    <source>
        <dbReference type="PROSITE-ProRule" id="PRU00332"/>
    </source>
</evidence>
<name>A0ABP0NHE8_9DINO</name>
<dbReference type="SUPFAM" id="SSF46785">
    <property type="entry name" value="Winged helix' DNA-binding domain"/>
    <property type="match status" value="1"/>
</dbReference>
<protein>
    <recommendedName>
        <fullName evidence="4">HTH La-type RNA-binding domain-containing protein</fullName>
    </recommendedName>
</protein>
<dbReference type="EMBL" id="CAXAMN010021707">
    <property type="protein sequence ID" value="CAK9062542.1"/>
    <property type="molecule type" value="Genomic_DNA"/>
</dbReference>
<keyword evidence="7" id="KW-1185">Reference proteome</keyword>
<dbReference type="Gene3D" id="1.10.10.10">
    <property type="entry name" value="Winged helix-like DNA-binding domain superfamily/Winged helix DNA-binding domain"/>
    <property type="match status" value="1"/>
</dbReference>
<keyword evidence="1 2" id="KW-0694">RNA-binding</keyword>